<reference evidence="2 3" key="1">
    <citation type="journal article" date="2020" name="Genomics">
        <title>Complete, high-quality genomes from long-read metagenomic sequencing of two wolf lichen thalli reveals enigmatic genome architecture.</title>
        <authorList>
            <person name="McKenzie S.K."/>
            <person name="Walston R.F."/>
            <person name="Allen J.L."/>
        </authorList>
    </citation>
    <scope>NUCLEOTIDE SEQUENCE [LARGE SCALE GENOMIC DNA]</scope>
    <source>
        <strain evidence="2">WasteWater2</strain>
    </source>
</reference>
<dbReference type="AlphaFoldDB" id="A0A8H6G2X9"/>
<feature type="compositionally biased region" description="Low complexity" evidence="1">
    <location>
        <begin position="91"/>
        <end position="103"/>
    </location>
</feature>
<keyword evidence="3" id="KW-1185">Reference proteome</keyword>
<evidence type="ECO:0000313" key="3">
    <source>
        <dbReference type="Proteomes" id="UP000578531"/>
    </source>
</evidence>
<proteinExistence type="predicted"/>
<feature type="compositionally biased region" description="Pro residues" evidence="1">
    <location>
        <begin position="24"/>
        <end position="37"/>
    </location>
</feature>
<dbReference type="RefSeq" id="XP_037168867.1">
    <property type="nucleotide sequence ID" value="XM_037304072.1"/>
</dbReference>
<evidence type="ECO:0000313" key="2">
    <source>
        <dbReference type="EMBL" id="KAF6239592.1"/>
    </source>
</evidence>
<dbReference type="EMBL" id="JACCJC010000005">
    <property type="protein sequence ID" value="KAF6239592.1"/>
    <property type="molecule type" value="Genomic_DNA"/>
</dbReference>
<sequence length="203" mass="22292">MNTIVLGTPRGNVTKRFRHVHPFCPPLRAPTDAPRPPLGESATAGNRGRKRPTTAHKRVGRPSKRARTDTSSPTDSSQASGNAFQPSDATSQDASSSPTRSSSPYFKASQRVLDPEHRQEEAPKREEDAVEDPLLRDLLADFFDNNSFDSLRPFSPPSSPYLGPTQPPARLTSYTARHPYTTEPTRHDLGPINQIYDSCDAAS</sequence>
<dbReference type="Proteomes" id="UP000578531">
    <property type="component" value="Unassembled WGS sequence"/>
</dbReference>
<protein>
    <submittedName>
        <fullName evidence="2">Uncharacterized protein</fullName>
    </submittedName>
</protein>
<comment type="caution">
    <text evidence="2">The sequence shown here is derived from an EMBL/GenBank/DDBJ whole genome shotgun (WGS) entry which is preliminary data.</text>
</comment>
<dbReference type="GeneID" id="59283811"/>
<name>A0A8H6G2X9_9LECA</name>
<feature type="region of interest" description="Disordered" evidence="1">
    <location>
        <begin position="24"/>
        <end position="132"/>
    </location>
</feature>
<organism evidence="2 3">
    <name type="scientific">Letharia columbiana</name>
    <dbReference type="NCBI Taxonomy" id="112416"/>
    <lineage>
        <taxon>Eukaryota</taxon>
        <taxon>Fungi</taxon>
        <taxon>Dikarya</taxon>
        <taxon>Ascomycota</taxon>
        <taxon>Pezizomycotina</taxon>
        <taxon>Lecanoromycetes</taxon>
        <taxon>OSLEUM clade</taxon>
        <taxon>Lecanoromycetidae</taxon>
        <taxon>Lecanorales</taxon>
        <taxon>Lecanorineae</taxon>
        <taxon>Parmeliaceae</taxon>
        <taxon>Letharia</taxon>
    </lineage>
</organism>
<feature type="compositionally biased region" description="Polar residues" evidence="1">
    <location>
        <begin position="69"/>
        <end position="90"/>
    </location>
</feature>
<feature type="compositionally biased region" description="Basic residues" evidence="1">
    <location>
        <begin position="47"/>
        <end position="65"/>
    </location>
</feature>
<feature type="compositionally biased region" description="Basic and acidic residues" evidence="1">
    <location>
        <begin position="113"/>
        <end position="132"/>
    </location>
</feature>
<evidence type="ECO:0000256" key="1">
    <source>
        <dbReference type="SAM" id="MobiDB-lite"/>
    </source>
</evidence>
<accession>A0A8H6G2X9</accession>
<gene>
    <name evidence="2" type="ORF">HO173_002137</name>
</gene>